<dbReference type="InterPro" id="IPR012863">
    <property type="entry name" value="DUF1636"/>
</dbReference>
<dbReference type="Pfam" id="PF07845">
    <property type="entry name" value="DUF1636"/>
    <property type="match status" value="1"/>
</dbReference>
<name>A0ABQ5UQ70_9HYPH</name>
<reference evidence="1" key="2">
    <citation type="submission" date="2023-01" db="EMBL/GenBank/DDBJ databases">
        <title>Draft genome sequence of Maritalea porphyrae strain NBRC 107169.</title>
        <authorList>
            <person name="Sun Q."/>
            <person name="Mori K."/>
        </authorList>
    </citation>
    <scope>NUCLEOTIDE SEQUENCE</scope>
    <source>
        <strain evidence="1">NBRC 107169</strain>
    </source>
</reference>
<dbReference type="RefSeq" id="WP_284363566.1">
    <property type="nucleotide sequence ID" value="NZ_BSNI01000002.1"/>
</dbReference>
<keyword evidence="2" id="KW-1185">Reference proteome</keyword>
<protein>
    <submittedName>
        <fullName evidence="1">Metal-binding protein</fullName>
    </submittedName>
</protein>
<comment type="caution">
    <text evidence="1">The sequence shown here is derived from an EMBL/GenBank/DDBJ whole genome shotgun (WGS) entry which is preliminary data.</text>
</comment>
<reference evidence="1" key="1">
    <citation type="journal article" date="2014" name="Int. J. Syst. Evol. Microbiol.">
        <title>Complete genome of a new Firmicutes species belonging to the dominant human colonic microbiota ('Ruminococcus bicirculans') reveals two chromosomes and a selective capacity to utilize plant glucans.</title>
        <authorList>
            <consortium name="NISC Comparative Sequencing Program"/>
            <person name="Wegmann U."/>
            <person name="Louis P."/>
            <person name="Goesmann A."/>
            <person name="Henrissat B."/>
            <person name="Duncan S.H."/>
            <person name="Flint H.J."/>
        </authorList>
    </citation>
    <scope>NUCLEOTIDE SEQUENCE</scope>
    <source>
        <strain evidence="1">NBRC 107169</strain>
    </source>
</reference>
<evidence type="ECO:0000313" key="1">
    <source>
        <dbReference type="EMBL" id="GLQ17418.1"/>
    </source>
</evidence>
<accession>A0ABQ5UQ70</accession>
<sequence length="126" mass="14192">MTQKLTVCTTCKFSKESAYDKDGRTGGELLRNRLEDSRSVRGLSLNIVGHECLWACKHSCAVLLEDEKRTGYLAGYFAPEDKDAEAILDWCEAHDRTEDGNVPFIEWPQGMRGHFIARIPGKAETK</sequence>
<proteinExistence type="predicted"/>
<organism evidence="1 2">
    <name type="scientific">Maritalea porphyrae</name>
    <dbReference type="NCBI Taxonomy" id="880732"/>
    <lineage>
        <taxon>Bacteria</taxon>
        <taxon>Pseudomonadati</taxon>
        <taxon>Pseudomonadota</taxon>
        <taxon>Alphaproteobacteria</taxon>
        <taxon>Hyphomicrobiales</taxon>
        <taxon>Devosiaceae</taxon>
        <taxon>Maritalea</taxon>
    </lineage>
</organism>
<dbReference type="Proteomes" id="UP001161405">
    <property type="component" value="Unassembled WGS sequence"/>
</dbReference>
<evidence type="ECO:0000313" key="2">
    <source>
        <dbReference type="Proteomes" id="UP001161405"/>
    </source>
</evidence>
<dbReference type="EMBL" id="BSNI01000002">
    <property type="protein sequence ID" value="GLQ17418.1"/>
    <property type="molecule type" value="Genomic_DNA"/>
</dbReference>
<gene>
    <name evidence="1" type="ORF">GCM10007879_16670</name>
</gene>